<reference evidence="10 11" key="1">
    <citation type="journal article" date="2011" name="J. Bacteriol.">
        <title>Draft genome sequence of the anoxygenic filamentous phototrophic bacterium Oscillochloris trichoides subsp. DG-6.</title>
        <authorList>
            <person name="Kuznetsov B.B."/>
            <person name="Ivanovsky R.N."/>
            <person name="Keppen O.I."/>
            <person name="Sukhacheva M.V."/>
            <person name="Bumazhkin B.K."/>
            <person name="Patutina E.O."/>
            <person name="Beletsky A.V."/>
            <person name="Mardanov A.V."/>
            <person name="Baslerov R.V."/>
            <person name="Panteleeva A.N."/>
            <person name="Kolganova T.V."/>
            <person name="Ravin N.V."/>
            <person name="Skryabin K.G."/>
        </authorList>
    </citation>
    <scope>NUCLEOTIDE SEQUENCE [LARGE SCALE GENOMIC DNA]</scope>
    <source>
        <strain evidence="10 11">DG-6</strain>
    </source>
</reference>
<keyword evidence="11" id="KW-1185">Reference proteome</keyword>
<evidence type="ECO:0000256" key="7">
    <source>
        <dbReference type="ARBA" id="ARBA00052699"/>
    </source>
</evidence>
<dbReference type="eggNOG" id="COG0626">
    <property type="taxonomic scope" value="Bacteria"/>
</dbReference>
<comment type="catalytic activity">
    <reaction evidence="6">
        <text>L-homocysteine + H2O = 2-oxobutanoate + hydrogen sulfide + NH4(+) + H(+)</text>
        <dbReference type="Rhea" id="RHEA:14501"/>
        <dbReference type="ChEBI" id="CHEBI:15377"/>
        <dbReference type="ChEBI" id="CHEBI:15378"/>
        <dbReference type="ChEBI" id="CHEBI:16763"/>
        <dbReference type="ChEBI" id="CHEBI:28938"/>
        <dbReference type="ChEBI" id="CHEBI:29919"/>
        <dbReference type="ChEBI" id="CHEBI:58199"/>
        <dbReference type="EC" id="4.4.1.2"/>
    </reaction>
    <physiologicalReaction direction="left-to-right" evidence="6">
        <dbReference type="Rhea" id="RHEA:14502"/>
    </physiologicalReaction>
</comment>
<dbReference type="GO" id="GO:0009086">
    <property type="term" value="P:methionine biosynthetic process"/>
    <property type="evidence" value="ECO:0007669"/>
    <property type="project" value="InterPro"/>
</dbReference>
<evidence type="ECO:0000256" key="8">
    <source>
        <dbReference type="PIRSR" id="PIRSR001434-2"/>
    </source>
</evidence>
<dbReference type="EC" id="4.4.1.2" evidence="4"/>
<dbReference type="GO" id="GO:0030170">
    <property type="term" value="F:pyridoxal phosphate binding"/>
    <property type="evidence" value="ECO:0007669"/>
    <property type="project" value="InterPro"/>
</dbReference>
<organism evidence="10 11">
    <name type="scientific">Oscillochloris trichoides DG-6</name>
    <dbReference type="NCBI Taxonomy" id="765420"/>
    <lineage>
        <taxon>Bacteria</taxon>
        <taxon>Bacillati</taxon>
        <taxon>Chloroflexota</taxon>
        <taxon>Chloroflexia</taxon>
        <taxon>Chloroflexales</taxon>
        <taxon>Chloroflexineae</taxon>
        <taxon>Oscillochloridaceae</taxon>
        <taxon>Oscillochloris</taxon>
    </lineage>
</organism>
<dbReference type="STRING" id="765420.OSCT_2601"/>
<evidence type="ECO:0000256" key="2">
    <source>
        <dbReference type="ARBA" id="ARBA00009077"/>
    </source>
</evidence>
<dbReference type="Gene3D" id="3.40.640.10">
    <property type="entry name" value="Type I PLP-dependent aspartate aminotransferase-like (Major domain)"/>
    <property type="match status" value="1"/>
</dbReference>
<evidence type="ECO:0000256" key="3">
    <source>
        <dbReference type="ARBA" id="ARBA00022898"/>
    </source>
</evidence>
<evidence type="ECO:0000256" key="5">
    <source>
        <dbReference type="ARBA" id="ARBA00047199"/>
    </source>
</evidence>
<dbReference type="InterPro" id="IPR015422">
    <property type="entry name" value="PyrdxlP-dep_Trfase_small"/>
</dbReference>
<dbReference type="Proteomes" id="UP000054010">
    <property type="component" value="Unassembled WGS sequence"/>
</dbReference>
<dbReference type="PROSITE" id="PS00868">
    <property type="entry name" value="CYS_MET_METAB_PP"/>
    <property type="match status" value="1"/>
</dbReference>
<dbReference type="CDD" id="cd00614">
    <property type="entry name" value="CGS_like"/>
    <property type="match status" value="1"/>
</dbReference>
<dbReference type="GO" id="GO:0003962">
    <property type="term" value="F:cystathionine gamma-synthase activity"/>
    <property type="evidence" value="ECO:0007669"/>
    <property type="project" value="InterPro"/>
</dbReference>
<dbReference type="GO" id="GO:0018826">
    <property type="term" value="F:methionine gamma-lyase activity"/>
    <property type="evidence" value="ECO:0007669"/>
    <property type="project" value="UniProtKB-EC"/>
</dbReference>
<evidence type="ECO:0000256" key="6">
    <source>
        <dbReference type="ARBA" id="ARBA00048780"/>
    </source>
</evidence>
<evidence type="ECO:0000256" key="4">
    <source>
        <dbReference type="ARBA" id="ARBA00047175"/>
    </source>
</evidence>
<proteinExistence type="inferred from homology"/>
<dbReference type="Pfam" id="PF01053">
    <property type="entry name" value="Cys_Met_Meta_PP"/>
    <property type="match status" value="1"/>
</dbReference>
<sequence>MSVEFGPSTAAVHAGEPRQRAYDAITTSVVHASTYTFANSAELIELQAGRVVRDEYGRYGNPTIRAAEAKLAALEAPQGGAAALLCPSGMNAITSTILALVPTGGHIILTDDCYRRTRQFVQTILVRLGIEHTVIPVCDTQALAAAIRPGQTGLILSEAPTNPYLRVTNLADVVAVARQHQILTMIDATFATPYNMRPLEYGIDLVIHSCTKYLGGHNDLLAGVVIGRPALIQPLRQEQGIVGAISDPQSAFLLLRGLKTFGLRMERHNQNGLAVAQFLERHPRVTRVHYPGLPSHPDHAVASAQMRGFGGVVSFEIEGDLEATARMLDLVKIPYIAPSLGGVESLIEQPAIISYYEMTTEQRNAIGIYDNLVRFACGVEDAQDLIADLAQALEGYMPA</sequence>
<comment type="cofactor">
    <cofactor evidence="1 9">
        <name>pyridoxal 5'-phosphate</name>
        <dbReference type="ChEBI" id="CHEBI:597326"/>
    </cofactor>
</comment>
<dbReference type="SUPFAM" id="SSF53383">
    <property type="entry name" value="PLP-dependent transferases"/>
    <property type="match status" value="1"/>
</dbReference>
<dbReference type="EMBL" id="ADVR01000112">
    <property type="protein sequence ID" value="EFO79475.1"/>
    <property type="molecule type" value="Genomic_DNA"/>
</dbReference>
<dbReference type="PIRSF" id="PIRSF001434">
    <property type="entry name" value="CGS"/>
    <property type="match status" value="1"/>
</dbReference>
<gene>
    <name evidence="10" type="ORF">OSCT_2601</name>
</gene>
<dbReference type="OrthoDB" id="9780685at2"/>
<dbReference type="HOGENOM" id="CLU_018986_1_0_0"/>
<dbReference type="PANTHER" id="PTHR43379:SF1">
    <property type="entry name" value="CYSTATHIONINE GAMMA-SYNTHASE 1, CHLOROPLASTIC-RELATED"/>
    <property type="match status" value="1"/>
</dbReference>
<dbReference type="InterPro" id="IPR054542">
    <property type="entry name" value="Cys_met_metab_PP"/>
</dbReference>
<dbReference type="FunFam" id="3.40.640.10:FF:000046">
    <property type="entry name" value="Cystathionine gamma-lyase"/>
    <property type="match status" value="1"/>
</dbReference>
<evidence type="ECO:0000313" key="10">
    <source>
        <dbReference type="EMBL" id="EFO79475.1"/>
    </source>
</evidence>
<dbReference type="InterPro" id="IPR015421">
    <property type="entry name" value="PyrdxlP-dep_Trfase_major"/>
</dbReference>
<comment type="caution">
    <text evidence="10">The sequence shown here is derived from an EMBL/GenBank/DDBJ whole genome shotgun (WGS) entry which is preliminary data.</text>
</comment>
<dbReference type="GO" id="GO:0019346">
    <property type="term" value="P:transsulfuration"/>
    <property type="evidence" value="ECO:0007669"/>
    <property type="project" value="InterPro"/>
</dbReference>
<evidence type="ECO:0000313" key="11">
    <source>
        <dbReference type="Proteomes" id="UP000054010"/>
    </source>
</evidence>
<accession>E1IH00</accession>
<dbReference type="InterPro" id="IPR015424">
    <property type="entry name" value="PyrdxlP-dep_Trfase"/>
</dbReference>
<dbReference type="FunFam" id="3.90.1150.10:FF:000033">
    <property type="entry name" value="Cystathionine gamma-synthase"/>
    <property type="match status" value="1"/>
</dbReference>
<evidence type="ECO:0000256" key="9">
    <source>
        <dbReference type="RuleBase" id="RU362118"/>
    </source>
</evidence>
<comment type="catalytic activity">
    <reaction evidence="7">
        <text>L-methionine + H2O = methanethiol + 2-oxobutanoate + NH4(+)</text>
        <dbReference type="Rhea" id="RHEA:23800"/>
        <dbReference type="ChEBI" id="CHEBI:15377"/>
        <dbReference type="ChEBI" id="CHEBI:16007"/>
        <dbReference type="ChEBI" id="CHEBI:16763"/>
        <dbReference type="ChEBI" id="CHEBI:28938"/>
        <dbReference type="ChEBI" id="CHEBI:57844"/>
        <dbReference type="EC" id="4.4.1.11"/>
    </reaction>
    <physiologicalReaction direction="left-to-right" evidence="7">
        <dbReference type="Rhea" id="RHEA:23801"/>
    </physiologicalReaction>
</comment>
<dbReference type="PANTHER" id="PTHR43379">
    <property type="entry name" value="CYSTATHIONINE GAMMA-SYNTHASE"/>
    <property type="match status" value="1"/>
</dbReference>
<keyword evidence="3 8" id="KW-0663">Pyridoxal phosphate</keyword>
<comment type="similarity">
    <text evidence="2 9">Belongs to the trans-sulfuration enzymes family.</text>
</comment>
<feature type="modified residue" description="N6-(pyridoxal phosphate)lysine" evidence="8">
    <location>
        <position position="212"/>
    </location>
</feature>
<evidence type="ECO:0000256" key="1">
    <source>
        <dbReference type="ARBA" id="ARBA00001933"/>
    </source>
</evidence>
<name>E1IH00_9CHLR</name>
<dbReference type="AlphaFoldDB" id="E1IH00"/>
<dbReference type="InterPro" id="IPR000277">
    <property type="entry name" value="Cys/Met-Metab_PyrdxlP-dep_enz"/>
</dbReference>
<dbReference type="GO" id="GO:0047982">
    <property type="term" value="F:homocysteine desulfhydrase activity"/>
    <property type="evidence" value="ECO:0007669"/>
    <property type="project" value="UniProtKB-EC"/>
</dbReference>
<dbReference type="InterPro" id="IPR044639">
    <property type="entry name" value="CGS1/2"/>
</dbReference>
<protein>
    <recommendedName>
        <fullName evidence="4">homocysteine desulfhydrase</fullName>
        <ecNumber evidence="4">4.4.1.2</ecNumber>
    </recommendedName>
    <alternativeName>
        <fullName evidence="5">Homocysteine desulfhydrase</fullName>
    </alternativeName>
</protein>
<dbReference type="Gene3D" id="3.90.1150.10">
    <property type="entry name" value="Aspartate Aminotransferase, domain 1"/>
    <property type="match status" value="1"/>
</dbReference>